<accession>A0A2K1R176</accession>
<evidence type="ECO:0000313" key="1">
    <source>
        <dbReference type="EMBL" id="PNS21037.1"/>
    </source>
</evidence>
<dbReference type="EMBL" id="NKHZ01000015">
    <property type="protein sequence ID" value="PNS21037.1"/>
    <property type="molecule type" value="Genomic_DNA"/>
</dbReference>
<proteinExistence type="predicted"/>
<dbReference type="STRING" id="2082308.A0A2K1R176"/>
<organism evidence="1 2">
    <name type="scientific">Sphaceloma murrayae</name>
    <dbReference type="NCBI Taxonomy" id="2082308"/>
    <lineage>
        <taxon>Eukaryota</taxon>
        <taxon>Fungi</taxon>
        <taxon>Dikarya</taxon>
        <taxon>Ascomycota</taxon>
        <taxon>Pezizomycotina</taxon>
        <taxon>Dothideomycetes</taxon>
        <taxon>Dothideomycetidae</taxon>
        <taxon>Myriangiales</taxon>
        <taxon>Elsinoaceae</taxon>
        <taxon>Sphaceloma</taxon>
    </lineage>
</organism>
<dbReference type="AlphaFoldDB" id="A0A2K1R176"/>
<gene>
    <name evidence="1" type="ORF">CAC42_3374</name>
</gene>
<dbReference type="InParanoid" id="A0A2K1R176"/>
<protein>
    <recommendedName>
        <fullName evidence="3">MYND-type zinc finger protein samB</fullName>
    </recommendedName>
</protein>
<name>A0A2K1R176_9PEZI</name>
<evidence type="ECO:0008006" key="3">
    <source>
        <dbReference type="Google" id="ProtNLM"/>
    </source>
</evidence>
<sequence length="379" mass="43701">MANTCARCSAPATATYAGCHQCPSLDLTTEISTYYCSVYCRQYHRRAHQEKCEAARDRKIFEIVCGVIREAILTYRSHTFEWPLDWPVKRVGSELHYHSDSSRSKKSPTGVSYTLPEWWSKISSQDRESLLSHNICEESLVVADQLFQVMLRHLMPHDTPVLVSSNAVKGMAFMMRAVLPDGNVFGQNSGKFHAVARIKLRSGDEYALDISAAQYGWSDWLLTWDRFCSQRCDYNMGIQTIPQLRRRIEHLYGGNLQPPVLKKQRLMHSRLDAAMRPFFASHPIPTPATSDTKALEDWLDEFLGTWEQNVITLEKLIDPICFAKREDLPTVEQRKAWDEYNGVQTREDFRRAMISSYHREFGVFPNLEEVGRKMAEEGY</sequence>
<comment type="caution">
    <text evidence="1">The sequence shown here is derived from an EMBL/GenBank/DDBJ whole genome shotgun (WGS) entry which is preliminary data.</text>
</comment>
<dbReference type="Proteomes" id="UP000243797">
    <property type="component" value="Unassembled WGS sequence"/>
</dbReference>
<keyword evidence="2" id="KW-1185">Reference proteome</keyword>
<dbReference type="OrthoDB" id="432970at2759"/>
<reference evidence="1 2" key="1">
    <citation type="submission" date="2017-06" db="EMBL/GenBank/DDBJ databases">
        <title>Draft genome sequence of a variant of Elsinoe murrayae.</title>
        <authorList>
            <person name="Cheng Q."/>
        </authorList>
    </citation>
    <scope>NUCLEOTIDE SEQUENCE [LARGE SCALE GENOMIC DNA]</scope>
    <source>
        <strain evidence="1 2">CQ-2017a</strain>
    </source>
</reference>
<evidence type="ECO:0000313" key="2">
    <source>
        <dbReference type="Proteomes" id="UP000243797"/>
    </source>
</evidence>